<name>A0A2M7VED2_9BACT</name>
<dbReference type="InterPro" id="IPR012657">
    <property type="entry name" value="23S_rRNA-intervening_sequence"/>
</dbReference>
<dbReference type="Proteomes" id="UP000230405">
    <property type="component" value="Unassembled WGS sequence"/>
</dbReference>
<dbReference type="PANTHER" id="PTHR38471:SF2">
    <property type="entry name" value="FOUR HELIX BUNDLE PROTEIN"/>
    <property type="match status" value="1"/>
</dbReference>
<gene>
    <name evidence="1" type="ORF">COX77_03210</name>
</gene>
<dbReference type="AlphaFoldDB" id="A0A2M7VED2"/>
<dbReference type="Pfam" id="PF05635">
    <property type="entry name" value="23S_rRNA_IVP"/>
    <property type="match status" value="1"/>
</dbReference>
<evidence type="ECO:0000313" key="1">
    <source>
        <dbReference type="EMBL" id="PIZ98870.1"/>
    </source>
</evidence>
<dbReference type="InterPro" id="IPR036583">
    <property type="entry name" value="23S_rRNA_IVS_sf"/>
</dbReference>
<dbReference type="CDD" id="cd16377">
    <property type="entry name" value="23S_rRNA_IVP_like"/>
    <property type="match status" value="1"/>
</dbReference>
<evidence type="ECO:0008006" key="3">
    <source>
        <dbReference type="Google" id="ProtNLM"/>
    </source>
</evidence>
<dbReference type="SUPFAM" id="SSF158446">
    <property type="entry name" value="IVS-encoded protein-like"/>
    <property type="match status" value="1"/>
</dbReference>
<accession>A0A2M7VED2</accession>
<comment type="caution">
    <text evidence="1">The sequence shown here is derived from an EMBL/GenBank/DDBJ whole genome shotgun (WGS) entry which is preliminary data.</text>
</comment>
<proteinExistence type="predicted"/>
<dbReference type="PANTHER" id="PTHR38471">
    <property type="entry name" value="FOUR HELIX BUNDLE PROTEIN"/>
    <property type="match status" value="1"/>
</dbReference>
<sequence length="128" mass="14945">MNKNKEIKWQFEELRVWQQAMDLAQLVYQQTQSFPKLEQYGLQSQLQRAVTSIVLNIAEGKGRYHNKEFIQFLYLSRGSLYETVTCLQLAVRLNYLQQSEIETTLNQAQVIHSQLNSLIKSMKTTESG</sequence>
<evidence type="ECO:0000313" key="2">
    <source>
        <dbReference type="Proteomes" id="UP000230405"/>
    </source>
</evidence>
<dbReference type="Gene3D" id="1.20.1440.60">
    <property type="entry name" value="23S rRNA-intervening sequence"/>
    <property type="match status" value="1"/>
</dbReference>
<reference evidence="2" key="1">
    <citation type="submission" date="2017-09" db="EMBL/GenBank/DDBJ databases">
        <title>Depth-based differentiation of microbial function through sediment-hosted aquifers and enrichment of novel symbionts in the deep terrestrial subsurface.</title>
        <authorList>
            <person name="Probst A.J."/>
            <person name="Ladd B."/>
            <person name="Jarett J.K."/>
            <person name="Geller-Mcgrath D.E."/>
            <person name="Sieber C.M.K."/>
            <person name="Emerson J.B."/>
            <person name="Anantharaman K."/>
            <person name="Thomas B.C."/>
            <person name="Malmstrom R."/>
            <person name="Stieglmeier M."/>
            <person name="Klingl A."/>
            <person name="Woyke T."/>
            <person name="Ryan C.M."/>
            <person name="Banfield J.F."/>
        </authorList>
    </citation>
    <scope>NUCLEOTIDE SEQUENCE [LARGE SCALE GENOMIC DNA]</scope>
</reference>
<dbReference type="EMBL" id="PFPO01000059">
    <property type="protein sequence ID" value="PIZ98870.1"/>
    <property type="molecule type" value="Genomic_DNA"/>
</dbReference>
<dbReference type="NCBIfam" id="TIGR02436">
    <property type="entry name" value="four helix bundle protein"/>
    <property type="match status" value="1"/>
</dbReference>
<organism evidence="1 2">
    <name type="scientific">Candidatus Komeilibacteria bacterium CG_4_10_14_0_2_um_filter_37_10</name>
    <dbReference type="NCBI Taxonomy" id="1974470"/>
    <lineage>
        <taxon>Bacteria</taxon>
        <taxon>Candidatus Komeiliibacteriota</taxon>
    </lineage>
</organism>
<protein>
    <recommendedName>
        <fullName evidence="3">Four helix bundle protein</fullName>
    </recommendedName>
</protein>